<dbReference type="OrthoDB" id="5945824at2759"/>
<keyword evidence="4" id="KW-0862">Zinc</keyword>
<evidence type="ECO:0000313" key="5">
    <source>
        <dbReference type="EMBL" id="CAB3977822.1"/>
    </source>
</evidence>
<dbReference type="Gene3D" id="2.120.10.80">
    <property type="entry name" value="Kelch-type beta propeller"/>
    <property type="match status" value="1"/>
</dbReference>
<reference evidence="5" key="1">
    <citation type="submission" date="2020-04" db="EMBL/GenBank/DDBJ databases">
        <authorList>
            <person name="Alioto T."/>
            <person name="Alioto T."/>
            <person name="Gomez Garrido J."/>
        </authorList>
    </citation>
    <scope>NUCLEOTIDE SEQUENCE</scope>
    <source>
        <strain evidence="5">A484AB</strain>
    </source>
</reference>
<dbReference type="InterPro" id="IPR015915">
    <property type="entry name" value="Kelch-typ_b-propeller"/>
</dbReference>
<dbReference type="PROSITE" id="PS50089">
    <property type="entry name" value="ZF_RING_2"/>
    <property type="match status" value="1"/>
</dbReference>
<keyword evidence="5" id="KW-0675">Receptor</keyword>
<evidence type="ECO:0000256" key="1">
    <source>
        <dbReference type="ARBA" id="ARBA00022441"/>
    </source>
</evidence>
<dbReference type="SMART" id="SM00612">
    <property type="entry name" value="Kelch"/>
    <property type="match status" value="3"/>
</dbReference>
<evidence type="ECO:0000256" key="3">
    <source>
        <dbReference type="ARBA" id="ARBA00022771"/>
    </source>
</evidence>
<dbReference type="Pfam" id="PF00097">
    <property type="entry name" value="zf-C3HC4"/>
    <property type="match status" value="1"/>
</dbReference>
<dbReference type="SUPFAM" id="SSF57850">
    <property type="entry name" value="RING/U-box"/>
    <property type="match status" value="1"/>
</dbReference>
<dbReference type="InterPro" id="IPR001841">
    <property type="entry name" value="Znf_RING"/>
</dbReference>
<keyword evidence="6" id="KW-1185">Reference proteome</keyword>
<dbReference type="AlphaFoldDB" id="A0A6S7FKI7"/>
<keyword evidence="3" id="KW-0863">Zinc-finger</keyword>
<comment type="caution">
    <text evidence="5">The sequence shown here is derived from an EMBL/GenBank/DDBJ whole genome shotgun (WGS) entry which is preliminary data.</text>
</comment>
<dbReference type="SUPFAM" id="SSF50965">
    <property type="entry name" value="Galactose oxidase, central domain"/>
    <property type="match status" value="1"/>
</dbReference>
<gene>
    <name evidence="5" type="ORF">PACLA_8A009614</name>
</gene>
<dbReference type="InterPro" id="IPR013083">
    <property type="entry name" value="Znf_RING/FYVE/PHD"/>
</dbReference>
<keyword evidence="1" id="KW-0880">Kelch repeat</keyword>
<evidence type="ECO:0000256" key="4">
    <source>
        <dbReference type="ARBA" id="ARBA00022833"/>
    </source>
</evidence>
<dbReference type="Proteomes" id="UP001152795">
    <property type="component" value="Unassembled WGS sequence"/>
</dbReference>
<dbReference type="PROSITE" id="PS50145">
    <property type="entry name" value="ZF_TRAF"/>
    <property type="match status" value="1"/>
</dbReference>
<protein>
    <submittedName>
        <fullName evidence="5">TNF receptor-associated factor family DDB_G0272829-like</fullName>
    </submittedName>
</protein>
<dbReference type="InterPro" id="IPR011043">
    <property type="entry name" value="Gal_Oxase/kelch_b-propeller"/>
</dbReference>
<dbReference type="InterPro" id="IPR018957">
    <property type="entry name" value="Znf_C3HC4_RING-type"/>
</dbReference>
<keyword evidence="2" id="KW-0479">Metal-binding</keyword>
<dbReference type="Pfam" id="PF02176">
    <property type="entry name" value="zf-TRAF"/>
    <property type="match status" value="1"/>
</dbReference>
<dbReference type="Pfam" id="PF01344">
    <property type="entry name" value="Kelch_1"/>
    <property type="match status" value="2"/>
</dbReference>
<evidence type="ECO:0000256" key="2">
    <source>
        <dbReference type="ARBA" id="ARBA00022723"/>
    </source>
</evidence>
<accession>A0A6S7FKI7</accession>
<dbReference type="PANTHER" id="PTHR10131">
    <property type="entry name" value="TNF RECEPTOR ASSOCIATED FACTOR"/>
    <property type="match status" value="1"/>
</dbReference>
<dbReference type="Gene3D" id="3.30.40.10">
    <property type="entry name" value="Zinc/RING finger domain, C3HC4 (zinc finger)"/>
    <property type="match status" value="2"/>
</dbReference>
<evidence type="ECO:0000313" key="6">
    <source>
        <dbReference type="Proteomes" id="UP001152795"/>
    </source>
</evidence>
<proteinExistence type="predicted"/>
<dbReference type="GO" id="GO:0008270">
    <property type="term" value="F:zinc ion binding"/>
    <property type="evidence" value="ECO:0007669"/>
    <property type="project" value="UniProtKB-KW"/>
</dbReference>
<sequence length="504" mass="57010">MAENNNDLGSSFIHNFSCKICLKILHDPVQCQNNEHHFCRGCITGHLGNSETCPLCMEQLTLETLRPPSRIVASVVSQLKKPRCSHVSRGCEENVQVEELLLHEQTCGYAPVVCSNEGCKETVNRRDKESHETEECKFRKITCESCDEELVYVDFEKHQCTLRKEMNEVKSRLDEMSDALNKVVLTQSEMLEKQKAHDQSIKDLQNPLRHFSSATIQRDSAVNIKGQIFIFSGKSLEVFNWSTKAWTLIENCLFFSHSKSFSFLYEKRIMLCNGRIEFLDPSENGFTSNLFPASLPSGDLNGVLFKNRIITFGFHVQETSLERPWESTVLIQGPAQYYGSYGHTAHNNRSKCALGCFGNTIFVIGFSGNRIERYDIASNELTTLTTLPYTVYNMATVAYKDNIIILGGSSHQDDHYCRPLNDVLMYNIHSLECKRLPSMLERRSGCAAVILGDVIVVMGGEAKGTNYTTQPLKTVEYYVIGDTTWRELPAMNQARAKATACVYE</sequence>
<dbReference type="SUPFAM" id="SSF117281">
    <property type="entry name" value="Kelch motif"/>
    <property type="match status" value="1"/>
</dbReference>
<dbReference type="InterPro" id="IPR001293">
    <property type="entry name" value="Znf_TRAF"/>
</dbReference>
<dbReference type="SUPFAM" id="SSF49599">
    <property type="entry name" value="TRAF domain-like"/>
    <property type="match status" value="1"/>
</dbReference>
<organism evidence="5 6">
    <name type="scientific">Paramuricea clavata</name>
    <name type="common">Red gorgonian</name>
    <name type="synonym">Violescent sea-whip</name>
    <dbReference type="NCBI Taxonomy" id="317549"/>
    <lineage>
        <taxon>Eukaryota</taxon>
        <taxon>Metazoa</taxon>
        <taxon>Cnidaria</taxon>
        <taxon>Anthozoa</taxon>
        <taxon>Octocorallia</taxon>
        <taxon>Malacalcyonacea</taxon>
        <taxon>Plexauridae</taxon>
        <taxon>Paramuricea</taxon>
    </lineage>
</organism>
<dbReference type="EMBL" id="CACRXK020000073">
    <property type="protein sequence ID" value="CAB3977822.1"/>
    <property type="molecule type" value="Genomic_DNA"/>
</dbReference>
<dbReference type="PANTHER" id="PTHR10131:SF94">
    <property type="entry name" value="TNF RECEPTOR-ASSOCIATED FACTOR 4"/>
    <property type="match status" value="1"/>
</dbReference>
<dbReference type="InterPro" id="IPR006652">
    <property type="entry name" value="Kelch_1"/>
</dbReference>
<name>A0A6S7FKI7_PARCT</name>